<keyword evidence="2" id="KW-1185">Reference proteome</keyword>
<name>A0A1J6JWC4_NICAT</name>
<organism evidence="1 2">
    <name type="scientific">Nicotiana attenuata</name>
    <name type="common">Coyote tobacco</name>
    <dbReference type="NCBI Taxonomy" id="49451"/>
    <lineage>
        <taxon>Eukaryota</taxon>
        <taxon>Viridiplantae</taxon>
        <taxon>Streptophyta</taxon>
        <taxon>Embryophyta</taxon>
        <taxon>Tracheophyta</taxon>
        <taxon>Spermatophyta</taxon>
        <taxon>Magnoliopsida</taxon>
        <taxon>eudicotyledons</taxon>
        <taxon>Gunneridae</taxon>
        <taxon>Pentapetalae</taxon>
        <taxon>asterids</taxon>
        <taxon>lamiids</taxon>
        <taxon>Solanales</taxon>
        <taxon>Solanaceae</taxon>
        <taxon>Nicotianoideae</taxon>
        <taxon>Nicotianeae</taxon>
        <taxon>Nicotiana</taxon>
    </lineage>
</organism>
<dbReference type="Proteomes" id="UP000187609">
    <property type="component" value="Unassembled WGS sequence"/>
</dbReference>
<comment type="caution">
    <text evidence="1">The sequence shown here is derived from an EMBL/GenBank/DDBJ whole genome shotgun (WGS) entry which is preliminary data.</text>
</comment>
<dbReference type="EMBL" id="MJEQ01004942">
    <property type="protein sequence ID" value="OIT20756.1"/>
    <property type="molecule type" value="Genomic_DNA"/>
</dbReference>
<accession>A0A1J6JWC4</accession>
<dbReference type="Gramene" id="OIT20756">
    <property type="protein sequence ID" value="OIT20756"/>
    <property type="gene ID" value="A4A49_38987"/>
</dbReference>
<proteinExistence type="predicted"/>
<evidence type="ECO:0000313" key="1">
    <source>
        <dbReference type="EMBL" id="OIT20756.1"/>
    </source>
</evidence>
<sequence>MELNTGKDMVNRVDQWRHELADNTKYLKMGFDIRDQSQTIFPEKMIQILLVLKVAYPLEQFRYKSI</sequence>
<reference evidence="1" key="1">
    <citation type="submission" date="2016-11" db="EMBL/GenBank/DDBJ databases">
        <title>The genome of Nicotiana attenuata.</title>
        <authorList>
            <person name="Xu S."/>
            <person name="Brockmoeller T."/>
            <person name="Gaquerel E."/>
            <person name="Navarro A."/>
            <person name="Kuhl H."/>
            <person name="Gase K."/>
            <person name="Ling Z."/>
            <person name="Zhou W."/>
            <person name="Kreitzer C."/>
            <person name="Stanke M."/>
            <person name="Tang H."/>
            <person name="Lyons E."/>
            <person name="Pandey P."/>
            <person name="Pandey S.P."/>
            <person name="Timmermann B."/>
            <person name="Baldwin I.T."/>
        </authorList>
    </citation>
    <scope>NUCLEOTIDE SEQUENCE [LARGE SCALE GENOMIC DNA]</scope>
    <source>
        <strain evidence="1">UT</strain>
    </source>
</reference>
<gene>
    <name evidence="1" type="ORF">A4A49_38987</name>
</gene>
<protein>
    <submittedName>
        <fullName evidence="1">Uncharacterized protein</fullName>
    </submittedName>
</protein>
<evidence type="ECO:0000313" key="2">
    <source>
        <dbReference type="Proteomes" id="UP000187609"/>
    </source>
</evidence>
<dbReference type="AlphaFoldDB" id="A0A1J6JWC4"/>